<keyword evidence="2" id="KW-1185">Reference proteome</keyword>
<dbReference type="PANTHER" id="PTHR39473:SF1">
    <property type="entry name" value="DINB-LIKE DOMAIN-CONTAINING PROTEIN"/>
    <property type="match status" value="1"/>
</dbReference>
<dbReference type="PANTHER" id="PTHR39473">
    <property type="match status" value="1"/>
</dbReference>
<dbReference type="Proteomes" id="UP000184164">
    <property type="component" value="Unassembled WGS sequence"/>
</dbReference>
<dbReference type="EMBL" id="FQUM01000002">
    <property type="protein sequence ID" value="SHE72359.1"/>
    <property type="molecule type" value="Genomic_DNA"/>
</dbReference>
<accession>A0A1M4VTQ1</accession>
<proteinExistence type="predicted"/>
<evidence type="ECO:0000313" key="1">
    <source>
        <dbReference type="EMBL" id="SHE72359.1"/>
    </source>
</evidence>
<name>A0A1M4VTQ1_9BACT</name>
<dbReference type="SUPFAM" id="SSF109854">
    <property type="entry name" value="DinB/YfiT-like putative metalloenzymes"/>
    <property type="match status" value="1"/>
</dbReference>
<dbReference type="STRING" id="1484053.SAMN05444274_102206"/>
<organism evidence="1 2">
    <name type="scientific">Mariniphaga anaerophila</name>
    <dbReference type="NCBI Taxonomy" id="1484053"/>
    <lineage>
        <taxon>Bacteria</taxon>
        <taxon>Pseudomonadati</taxon>
        <taxon>Bacteroidota</taxon>
        <taxon>Bacteroidia</taxon>
        <taxon>Marinilabiliales</taxon>
        <taxon>Prolixibacteraceae</taxon>
        <taxon>Mariniphaga</taxon>
    </lineage>
</organism>
<protein>
    <recommendedName>
        <fullName evidence="3">DinB family protein</fullName>
    </recommendedName>
</protein>
<dbReference type="RefSeq" id="WP_072999261.1">
    <property type="nucleotide sequence ID" value="NZ_FQUM01000002.1"/>
</dbReference>
<dbReference type="InterPro" id="IPR034660">
    <property type="entry name" value="DinB/YfiT-like"/>
</dbReference>
<evidence type="ECO:0008006" key="3">
    <source>
        <dbReference type="Google" id="ProtNLM"/>
    </source>
</evidence>
<sequence length="162" mass="18537">MNFQSIIENFADLKAVAEQLSDKDYAQPVPNLGGATIGQHMRHIIELYECLLKGYNSGTVNYDDRPRDLSIEEHVEQAVKHLDILIGSVQEEDKLLVLKHTISGEVTMLQSSYFRELLYNLEHSIHHQALIRVALYSFPFVKYNSRFGVAPATIEYRKKCAQ</sequence>
<reference evidence="2" key="1">
    <citation type="submission" date="2016-11" db="EMBL/GenBank/DDBJ databases">
        <authorList>
            <person name="Varghese N."/>
            <person name="Submissions S."/>
        </authorList>
    </citation>
    <scope>NUCLEOTIDE SEQUENCE [LARGE SCALE GENOMIC DNA]</scope>
    <source>
        <strain evidence="2">DSM 26910</strain>
    </source>
</reference>
<evidence type="ECO:0000313" key="2">
    <source>
        <dbReference type="Proteomes" id="UP000184164"/>
    </source>
</evidence>
<gene>
    <name evidence="1" type="ORF">SAMN05444274_102206</name>
</gene>
<dbReference type="OrthoDB" id="1162179at2"/>
<dbReference type="AlphaFoldDB" id="A0A1M4VTQ1"/>
<dbReference type="Gene3D" id="1.20.120.450">
    <property type="entry name" value="dinb family like domain"/>
    <property type="match status" value="1"/>
</dbReference>